<dbReference type="PANTHER" id="PTHR23290:SF0">
    <property type="entry name" value="RRNA N6-ADENOSINE-METHYLTRANSFERASE METTL5"/>
    <property type="match status" value="1"/>
</dbReference>
<evidence type="ECO:0000256" key="2">
    <source>
        <dbReference type="ARBA" id="ARBA00041374"/>
    </source>
</evidence>
<evidence type="ECO:0000259" key="3">
    <source>
        <dbReference type="Pfam" id="PF05175"/>
    </source>
</evidence>
<evidence type="ECO:0000313" key="5">
    <source>
        <dbReference type="WBParaSite" id="PTRK_0000387500.1"/>
    </source>
</evidence>
<dbReference type="CDD" id="cd02440">
    <property type="entry name" value="AdoMet_MTases"/>
    <property type="match status" value="1"/>
</dbReference>
<dbReference type="WBParaSite" id="PTRK_0000387500.1">
    <property type="protein sequence ID" value="PTRK_0000387500.1"/>
    <property type="gene ID" value="PTRK_0000387500"/>
</dbReference>
<dbReference type="SUPFAM" id="SSF53335">
    <property type="entry name" value="S-adenosyl-L-methionine-dependent methyltransferases"/>
    <property type="match status" value="1"/>
</dbReference>
<evidence type="ECO:0000313" key="4">
    <source>
        <dbReference type="Proteomes" id="UP000038045"/>
    </source>
</evidence>
<dbReference type="InterPro" id="IPR007848">
    <property type="entry name" value="Small_mtfrase_dom"/>
</dbReference>
<dbReference type="InterPro" id="IPR029063">
    <property type="entry name" value="SAM-dependent_MTases_sf"/>
</dbReference>
<dbReference type="STRING" id="131310.A0A0N4Z984"/>
<proteinExistence type="inferred from homology"/>
<dbReference type="AlphaFoldDB" id="A0A0N4Z984"/>
<dbReference type="Pfam" id="PF05175">
    <property type="entry name" value="MTS"/>
    <property type="match status" value="1"/>
</dbReference>
<dbReference type="PROSITE" id="PS00092">
    <property type="entry name" value="N6_MTASE"/>
    <property type="match status" value="1"/>
</dbReference>
<reference evidence="5" key="1">
    <citation type="submission" date="2017-02" db="UniProtKB">
        <authorList>
            <consortium name="WormBaseParasite"/>
        </authorList>
    </citation>
    <scope>IDENTIFICATION</scope>
</reference>
<evidence type="ECO:0000256" key="1">
    <source>
        <dbReference type="ARBA" id="ARBA00009741"/>
    </source>
</evidence>
<dbReference type="Proteomes" id="UP000038045">
    <property type="component" value="Unplaced"/>
</dbReference>
<dbReference type="PRINTS" id="PR00507">
    <property type="entry name" value="N12N6MTFRASE"/>
</dbReference>
<dbReference type="GO" id="GO:0008988">
    <property type="term" value="F:rRNA (adenine-N6-)-methyltransferase activity"/>
    <property type="evidence" value="ECO:0007669"/>
    <property type="project" value="TreeGrafter"/>
</dbReference>
<keyword evidence="4" id="KW-1185">Reference proteome</keyword>
<dbReference type="Gene3D" id="3.40.50.150">
    <property type="entry name" value="Vaccinia Virus protein VP39"/>
    <property type="match status" value="1"/>
</dbReference>
<comment type="similarity">
    <text evidence="1">Belongs to the methyltransferase superfamily. PrmA family.</text>
</comment>
<dbReference type="PANTHER" id="PTHR23290">
    <property type="entry name" value="RRNA N6-ADENOSINE-METHYLTRANSFERASE METTL5"/>
    <property type="match status" value="1"/>
</dbReference>
<dbReference type="InterPro" id="IPR002052">
    <property type="entry name" value="DNA_methylase_N6_adenine_CS"/>
</dbReference>
<accession>A0A0N4Z984</accession>
<dbReference type="InterPro" id="IPR051720">
    <property type="entry name" value="rRNA_MeTrfase/Polyamine_Synth"/>
</dbReference>
<organism evidence="4 5">
    <name type="scientific">Parastrongyloides trichosuri</name>
    <name type="common">Possum-specific nematode worm</name>
    <dbReference type="NCBI Taxonomy" id="131310"/>
    <lineage>
        <taxon>Eukaryota</taxon>
        <taxon>Metazoa</taxon>
        <taxon>Ecdysozoa</taxon>
        <taxon>Nematoda</taxon>
        <taxon>Chromadorea</taxon>
        <taxon>Rhabditida</taxon>
        <taxon>Tylenchina</taxon>
        <taxon>Panagrolaimomorpha</taxon>
        <taxon>Strongyloidoidea</taxon>
        <taxon>Strongyloididae</taxon>
        <taxon>Parastrongyloides</taxon>
    </lineage>
</organism>
<dbReference type="GO" id="GO:0003676">
    <property type="term" value="F:nucleic acid binding"/>
    <property type="evidence" value="ECO:0007669"/>
    <property type="project" value="InterPro"/>
</dbReference>
<protein>
    <recommendedName>
        <fullName evidence="2">Methyltransferase-like protein 5</fullName>
    </recommendedName>
</protein>
<feature type="domain" description="Methyltransferase small" evidence="3">
    <location>
        <begin position="47"/>
        <end position="157"/>
    </location>
</feature>
<name>A0A0N4Z984_PARTI</name>
<sequence>MKRKQFEWYLSSLSSFKNPKIELEQYCTSSELCTDIIMTIEDLIGFENKKVADLGCGPGILLLGAGAFEPSSCVGFDIDEDALKICRENIDEADLDVDIELIKCDLINEGIDKKYENAFDLILTNPPFGTKNNAGIDIKFIDIGIKMLKNGGSLFSLHKSSTRNYIIKYGNNIKGIKCEGIAQLKWNLDKTYKFHKQKTKDIDVDLIRFLKE</sequence>